<dbReference type="AlphaFoldDB" id="A0A0N0XJ11"/>
<organism evidence="1 2">
    <name type="scientific">Amantichitinum ursilacus</name>
    <dbReference type="NCBI Taxonomy" id="857265"/>
    <lineage>
        <taxon>Bacteria</taxon>
        <taxon>Pseudomonadati</taxon>
        <taxon>Pseudomonadota</taxon>
        <taxon>Betaproteobacteria</taxon>
        <taxon>Neisseriales</taxon>
        <taxon>Chitinibacteraceae</taxon>
        <taxon>Amantichitinum</taxon>
    </lineage>
</organism>
<dbReference type="Proteomes" id="UP000037939">
    <property type="component" value="Unassembled WGS sequence"/>
</dbReference>
<sequence>MSLISAVDFGLDRRGTEKLAGIAEVLGFMIRSGV</sequence>
<keyword evidence="2" id="KW-1185">Reference proteome</keyword>
<accession>A0A0N0XJ11</accession>
<reference evidence="1 2" key="1">
    <citation type="submission" date="2015-07" db="EMBL/GenBank/DDBJ databases">
        <title>Draft genome sequence of the Amantichitinum ursilacus IGB-41, a new chitin-degrading bacterium.</title>
        <authorList>
            <person name="Kirstahler P."/>
            <person name="Guenther M."/>
            <person name="Grumaz C."/>
            <person name="Rupp S."/>
            <person name="Zibek S."/>
            <person name="Sohn K."/>
        </authorList>
    </citation>
    <scope>NUCLEOTIDE SEQUENCE [LARGE SCALE GENOMIC DNA]</scope>
    <source>
        <strain evidence="1 2">IGB-41</strain>
    </source>
</reference>
<protein>
    <submittedName>
        <fullName evidence="1">Uncharacterized protein</fullName>
    </submittedName>
</protein>
<dbReference type="EMBL" id="LAQT01000007">
    <property type="protein sequence ID" value="KPC53170.1"/>
    <property type="molecule type" value="Genomic_DNA"/>
</dbReference>
<evidence type="ECO:0000313" key="2">
    <source>
        <dbReference type="Proteomes" id="UP000037939"/>
    </source>
</evidence>
<evidence type="ECO:0000313" key="1">
    <source>
        <dbReference type="EMBL" id="KPC53170.1"/>
    </source>
</evidence>
<proteinExistence type="predicted"/>
<gene>
    <name evidence="1" type="ORF">WG78_08770</name>
</gene>
<comment type="caution">
    <text evidence="1">The sequence shown here is derived from an EMBL/GenBank/DDBJ whole genome shotgun (WGS) entry which is preliminary data.</text>
</comment>
<name>A0A0N0XJ11_9NEIS</name>